<protein>
    <submittedName>
        <fullName evidence="1">Uncharacterized protein</fullName>
    </submittedName>
</protein>
<sequence>MSRVSWYPLARTHNLNLQYNLAGYPHRFYDM</sequence>
<keyword evidence="2" id="KW-1185">Reference proteome</keyword>
<gene>
    <name evidence="1" type="ORF">AC4HA13_0024</name>
</gene>
<organism evidence="1 2">
    <name type="scientific">Escherichia phage vB_EcoM_4HA13</name>
    <dbReference type="NCBI Taxonomy" id="2601675"/>
    <lineage>
        <taxon>Viruses</taxon>
        <taxon>Duplodnaviria</taxon>
        <taxon>Heunggongvirae</taxon>
        <taxon>Uroviricota</taxon>
        <taxon>Caudoviricetes</taxon>
        <taxon>Chaseviridae</taxon>
        <taxon>Cleopatravirinae</taxon>
        <taxon>Sabourvirus</taxon>
        <taxon>Sabourvirus sv4HA13</taxon>
    </lineage>
</organism>
<evidence type="ECO:0000313" key="1">
    <source>
        <dbReference type="EMBL" id="QXG07482.1"/>
    </source>
</evidence>
<reference evidence="1" key="1">
    <citation type="submission" date="2019-07" db="EMBL/GenBank/DDBJ databases">
        <authorList>
            <person name="Lin J."/>
            <person name="Cucic S."/>
            <person name="Klem A."/>
            <person name="Kropinski A."/>
            <person name="Anany H."/>
        </authorList>
    </citation>
    <scope>NUCLEOTIDE SEQUENCE [LARGE SCALE GENOMIC DNA]</scope>
</reference>
<name>A0A8F4TDH6_9CAUD</name>
<evidence type="ECO:0000313" key="2">
    <source>
        <dbReference type="Proteomes" id="UP000509770"/>
    </source>
</evidence>
<dbReference type="Proteomes" id="UP000509770">
    <property type="component" value="Segment"/>
</dbReference>
<accession>A0A8F4TDH6</accession>
<dbReference type="EMBL" id="MN136198">
    <property type="protein sequence ID" value="QXG07482.1"/>
    <property type="molecule type" value="Genomic_DNA"/>
</dbReference>
<proteinExistence type="predicted"/>